<evidence type="ECO:0000313" key="2">
    <source>
        <dbReference type="EMBL" id="ESU40556.1"/>
    </source>
</evidence>
<feature type="region of interest" description="Disordered" evidence="1">
    <location>
        <begin position="66"/>
        <end position="87"/>
    </location>
</feature>
<feature type="compositionally biased region" description="Basic residues" evidence="1">
    <location>
        <begin position="182"/>
        <end position="192"/>
    </location>
</feature>
<reference evidence="3" key="1">
    <citation type="submission" date="2012-02" db="EMBL/GenBank/DDBJ databases">
        <title>Genome sequencing of Giardia lamblia Genotypes A2 and B isolates (DH and GS) and comparative analysis with the genomes of Genotypes A1 and E (WB and Pig).</title>
        <authorList>
            <person name="Adam R."/>
            <person name="Dahlstrom E."/>
            <person name="Martens C."/>
            <person name="Bruno D."/>
            <person name="Barbian K."/>
            <person name="Porcella S.F."/>
            <person name="Nash T."/>
        </authorList>
    </citation>
    <scope>NUCLEOTIDE SEQUENCE</scope>
    <source>
        <strain evidence="3">GS</strain>
    </source>
</reference>
<sequence>VTPRLWSCTCRWPGVRLWFWSEVAVRLTSSSALNSPTGGGTRRSCRASWSWSALSRAVYIVVQGPGRASPSPPAPRQSAGRTSGGSASLLCRVTGACTRRRLKYVSPAEPAPSTDGPPGPRPRVDVEGGPDPPQLLVEEAGHEQAEPSFSLGRPGSRRLSQPLREPVEPPVVTPAGWSPRGVRTHRRARTARAGRALAGGRGARDLPQALCPATARCRIPRTRWGWSIGLPALSSGVTLLLRGGGVAWASVLVVSAAASEEPCVSALCVQVLGFETPPPDDHS</sequence>
<comment type="caution">
    <text evidence="2">The sequence shown here is derived from an EMBL/GenBank/DDBJ whole genome shotgun (WGS) entry which is preliminary data.</text>
</comment>
<organism evidence="2 3">
    <name type="scientific">Giardia intestinalis</name>
    <name type="common">Giardia lamblia</name>
    <dbReference type="NCBI Taxonomy" id="5741"/>
    <lineage>
        <taxon>Eukaryota</taxon>
        <taxon>Metamonada</taxon>
        <taxon>Diplomonadida</taxon>
        <taxon>Hexamitidae</taxon>
        <taxon>Giardiinae</taxon>
        <taxon>Giardia</taxon>
    </lineage>
</organism>
<dbReference type="Proteomes" id="UP000018040">
    <property type="component" value="Unassembled WGS sequence"/>
</dbReference>
<feature type="region of interest" description="Disordered" evidence="1">
    <location>
        <begin position="104"/>
        <end position="198"/>
    </location>
</feature>
<proteinExistence type="predicted"/>
<name>V6TPA3_GIAIN</name>
<feature type="non-terminal residue" evidence="2">
    <location>
        <position position="1"/>
    </location>
</feature>
<accession>V6TPA3</accession>
<protein>
    <submittedName>
        <fullName evidence="2">Uncharacterized protein</fullName>
    </submittedName>
</protein>
<reference evidence="2 3" key="2">
    <citation type="journal article" date="2013" name="Genome Biol. Evol.">
        <title>Genome sequencing of Giardia lamblia genotypes A2 and B isolates (DH and GS) and comparative analysis with the genomes of genotypes A1 and E (WB and Pig).</title>
        <authorList>
            <person name="Adam R.D."/>
            <person name="Dahlstrom E.W."/>
            <person name="Martens C.A."/>
            <person name="Bruno D.P."/>
            <person name="Barbian K.D."/>
            <person name="Ricklefs S.M."/>
            <person name="Hernandez M.M."/>
            <person name="Narla N.P."/>
            <person name="Patel R.B."/>
            <person name="Porcella S.F."/>
            <person name="Nash T.E."/>
        </authorList>
    </citation>
    <scope>NUCLEOTIDE SEQUENCE [LARGE SCALE GENOMIC DNA]</scope>
    <source>
        <strain evidence="2 3">GS</strain>
    </source>
</reference>
<gene>
    <name evidence="2" type="ORF">GSB_155023</name>
</gene>
<dbReference type="EMBL" id="AHHH01000204">
    <property type="protein sequence ID" value="ESU40556.1"/>
    <property type="molecule type" value="Genomic_DNA"/>
</dbReference>
<evidence type="ECO:0000313" key="3">
    <source>
        <dbReference type="Proteomes" id="UP000018040"/>
    </source>
</evidence>
<dbReference type="AlphaFoldDB" id="V6TPA3"/>
<evidence type="ECO:0000256" key="1">
    <source>
        <dbReference type="SAM" id="MobiDB-lite"/>
    </source>
</evidence>